<evidence type="ECO:0000259" key="2">
    <source>
        <dbReference type="PROSITE" id="PS50206"/>
    </source>
</evidence>
<evidence type="ECO:0000313" key="3">
    <source>
        <dbReference type="EMBL" id="QQP86399.1"/>
    </source>
</evidence>
<dbReference type="InterPro" id="IPR036873">
    <property type="entry name" value="Rhodanese-like_dom_sf"/>
</dbReference>
<dbReference type="InterPro" id="IPR021309">
    <property type="entry name" value="YgaP-like_TM"/>
</dbReference>
<name>A0A974NGY2_9GAMM</name>
<protein>
    <submittedName>
        <fullName evidence="3">Rhodanese family protein</fullName>
    </submittedName>
</protein>
<feature type="transmembrane region" description="Helical" evidence="1">
    <location>
        <begin position="121"/>
        <end position="143"/>
    </location>
</feature>
<dbReference type="Pfam" id="PF11127">
    <property type="entry name" value="YgaP-like_TM"/>
    <property type="match status" value="1"/>
</dbReference>
<dbReference type="KEGG" id="eaz:JHT90_03920"/>
<dbReference type="Pfam" id="PF00581">
    <property type="entry name" value="Rhodanese"/>
    <property type="match status" value="1"/>
</dbReference>
<dbReference type="SMART" id="SM00450">
    <property type="entry name" value="RHOD"/>
    <property type="match status" value="1"/>
</dbReference>
<dbReference type="PANTHER" id="PTHR43031:SF1">
    <property type="entry name" value="PYRIDINE NUCLEOTIDE-DISULPHIDE OXIDOREDUCTASE"/>
    <property type="match status" value="1"/>
</dbReference>
<reference evidence="3 4" key="1">
    <citation type="submission" date="2021-01" db="EMBL/GenBank/DDBJ databases">
        <title>Entomomonas sp. F2A isolated from a house cricket (Acheta domesticus).</title>
        <authorList>
            <person name="Spergser J."/>
            <person name="Busse H.-J."/>
        </authorList>
    </citation>
    <scope>NUCLEOTIDE SEQUENCE [LARGE SCALE GENOMIC DNA]</scope>
    <source>
        <strain evidence="3 4">F2A</strain>
    </source>
</reference>
<dbReference type="InterPro" id="IPR001763">
    <property type="entry name" value="Rhodanese-like_dom"/>
</dbReference>
<feature type="transmembrane region" description="Helical" evidence="1">
    <location>
        <begin position="149"/>
        <end position="170"/>
    </location>
</feature>
<dbReference type="InterPro" id="IPR050229">
    <property type="entry name" value="GlpE_sulfurtransferase"/>
</dbReference>
<dbReference type="Gene3D" id="3.40.250.10">
    <property type="entry name" value="Rhodanese-like domain"/>
    <property type="match status" value="1"/>
</dbReference>
<evidence type="ECO:0000256" key="1">
    <source>
        <dbReference type="SAM" id="Phobius"/>
    </source>
</evidence>
<dbReference type="Proteomes" id="UP000595278">
    <property type="component" value="Chromosome"/>
</dbReference>
<sequence length="176" mass="19319">MTTNISPKQAEEMLKAGDAILVDVRDNDMFQAEHIVYASSVPVEQLNQPQLQALATQPKKIIFQCMRGIKSQQASDLAKDLGDRVYNMEGGLIAWKEAGLPTLLATNTNASKMSLVRQMQITLGIVLLLIFLIPFLTGFLGFLLYLIPVIGIVLIAAGFVGCCPLMKILGQMPWNK</sequence>
<proteinExistence type="predicted"/>
<dbReference type="AlphaFoldDB" id="A0A974NGY2"/>
<organism evidence="3 4">
    <name type="scientific">Entomomonas asaccharolytica</name>
    <dbReference type="NCBI Taxonomy" id="2785331"/>
    <lineage>
        <taxon>Bacteria</taxon>
        <taxon>Pseudomonadati</taxon>
        <taxon>Pseudomonadota</taxon>
        <taxon>Gammaproteobacteria</taxon>
        <taxon>Pseudomonadales</taxon>
        <taxon>Pseudomonadaceae</taxon>
        <taxon>Entomomonas</taxon>
    </lineage>
</organism>
<accession>A0A974NGY2</accession>
<evidence type="ECO:0000313" key="4">
    <source>
        <dbReference type="Proteomes" id="UP000595278"/>
    </source>
</evidence>
<dbReference type="RefSeq" id="WP_201094395.1">
    <property type="nucleotide sequence ID" value="NZ_CP067393.1"/>
</dbReference>
<dbReference type="EMBL" id="CP067393">
    <property type="protein sequence ID" value="QQP86399.1"/>
    <property type="molecule type" value="Genomic_DNA"/>
</dbReference>
<dbReference type="PROSITE" id="PS50206">
    <property type="entry name" value="RHODANESE_3"/>
    <property type="match status" value="1"/>
</dbReference>
<feature type="domain" description="Rhodanese" evidence="2">
    <location>
        <begin position="15"/>
        <end position="104"/>
    </location>
</feature>
<gene>
    <name evidence="3" type="ORF">JHT90_03920</name>
</gene>
<keyword evidence="1" id="KW-0472">Membrane</keyword>
<keyword evidence="1" id="KW-1133">Transmembrane helix</keyword>
<keyword evidence="1" id="KW-0812">Transmembrane</keyword>
<dbReference type="Gene3D" id="6.10.140.1340">
    <property type="match status" value="1"/>
</dbReference>
<dbReference type="PANTHER" id="PTHR43031">
    <property type="entry name" value="FAD-DEPENDENT OXIDOREDUCTASE"/>
    <property type="match status" value="1"/>
</dbReference>
<dbReference type="SUPFAM" id="SSF52821">
    <property type="entry name" value="Rhodanese/Cell cycle control phosphatase"/>
    <property type="match status" value="1"/>
</dbReference>
<keyword evidence="4" id="KW-1185">Reference proteome</keyword>